<dbReference type="Proteomes" id="UP000000305">
    <property type="component" value="Unassembled WGS sequence"/>
</dbReference>
<dbReference type="KEGG" id="dpx:DAPPUDRAFT_330505"/>
<evidence type="ECO:0000256" key="3">
    <source>
        <dbReference type="ARBA" id="ARBA00022737"/>
    </source>
</evidence>
<dbReference type="PRINTS" id="PR00320">
    <property type="entry name" value="GPROTEINBRPT"/>
</dbReference>
<dbReference type="Pfam" id="PF13923">
    <property type="entry name" value="zf-C3HC4_2"/>
    <property type="match status" value="1"/>
</dbReference>
<dbReference type="InterPro" id="IPR001680">
    <property type="entry name" value="WD40_rpt"/>
</dbReference>
<dbReference type="GO" id="GO:0008270">
    <property type="term" value="F:zinc ion binding"/>
    <property type="evidence" value="ECO:0007669"/>
    <property type="project" value="UniProtKB-KW"/>
</dbReference>
<dbReference type="CDD" id="cd16504">
    <property type="entry name" value="RING-HC_COP1"/>
    <property type="match status" value="1"/>
</dbReference>
<dbReference type="InterPro" id="IPR017907">
    <property type="entry name" value="Znf_RING_CS"/>
</dbReference>
<dbReference type="InterPro" id="IPR042755">
    <property type="entry name" value="COP1"/>
</dbReference>
<dbReference type="SMART" id="SM00320">
    <property type="entry name" value="WD40"/>
    <property type="match status" value="7"/>
</dbReference>
<dbReference type="STRING" id="6669.E9HJS1"/>
<dbReference type="SMART" id="SM00184">
    <property type="entry name" value="RING"/>
    <property type="match status" value="1"/>
</dbReference>
<keyword evidence="3" id="KW-0677">Repeat</keyword>
<keyword evidence="8" id="KW-0175">Coiled coil</keyword>
<dbReference type="CDD" id="cd00200">
    <property type="entry name" value="WD40"/>
    <property type="match status" value="1"/>
</dbReference>
<dbReference type="InterPro" id="IPR015943">
    <property type="entry name" value="WD40/YVTN_repeat-like_dom_sf"/>
</dbReference>
<dbReference type="PROSITE" id="PS50294">
    <property type="entry name" value="WD_REPEATS_REGION"/>
    <property type="match status" value="2"/>
</dbReference>
<dbReference type="InterPro" id="IPR013083">
    <property type="entry name" value="Znf_RING/FYVE/PHD"/>
</dbReference>
<feature type="repeat" description="WD" evidence="7">
    <location>
        <begin position="462"/>
        <end position="504"/>
    </location>
</feature>
<dbReference type="PROSITE" id="PS50082">
    <property type="entry name" value="WD_REPEATS_2"/>
    <property type="match status" value="2"/>
</dbReference>
<keyword evidence="2" id="KW-0479">Metal-binding</keyword>
<dbReference type="GO" id="GO:0043161">
    <property type="term" value="P:proteasome-mediated ubiquitin-dependent protein catabolic process"/>
    <property type="evidence" value="ECO:0000318"/>
    <property type="project" value="GO_Central"/>
</dbReference>
<dbReference type="OrthoDB" id="273771at2759"/>
<dbReference type="InterPro" id="IPR001841">
    <property type="entry name" value="Znf_RING"/>
</dbReference>
<evidence type="ECO:0000256" key="1">
    <source>
        <dbReference type="ARBA" id="ARBA00022574"/>
    </source>
</evidence>
<dbReference type="GO" id="GO:0061630">
    <property type="term" value="F:ubiquitin protein ligase activity"/>
    <property type="evidence" value="ECO:0000318"/>
    <property type="project" value="GO_Central"/>
</dbReference>
<dbReference type="PROSITE" id="PS50089">
    <property type="entry name" value="ZF_RING_2"/>
    <property type="match status" value="1"/>
</dbReference>
<dbReference type="SUPFAM" id="SSF50978">
    <property type="entry name" value="WD40 repeat-like"/>
    <property type="match status" value="1"/>
</dbReference>
<proteinExistence type="predicted"/>
<dbReference type="Gene3D" id="2.130.10.10">
    <property type="entry name" value="YVTN repeat-like/Quinoprotein amine dehydrogenase"/>
    <property type="match status" value="1"/>
</dbReference>
<evidence type="ECO:0000256" key="2">
    <source>
        <dbReference type="ARBA" id="ARBA00022723"/>
    </source>
</evidence>
<keyword evidence="11" id="KW-1185">Reference proteome</keyword>
<keyword evidence="4 6" id="KW-0863">Zinc-finger</keyword>
<dbReference type="PhylomeDB" id="E9HJS1"/>
<feature type="repeat" description="WD" evidence="7">
    <location>
        <begin position="548"/>
        <end position="588"/>
    </location>
</feature>
<evidence type="ECO:0000313" key="11">
    <source>
        <dbReference type="Proteomes" id="UP000000305"/>
    </source>
</evidence>
<dbReference type="PROSITE" id="PS00518">
    <property type="entry name" value="ZF_RING_1"/>
    <property type="match status" value="1"/>
</dbReference>
<dbReference type="OMA" id="CWRQMSN"/>
<evidence type="ECO:0000256" key="5">
    <source>
        <dbReference type="ARBA" id="ARBA00022833"/>
    </source>
</evidence>
<gene>
    <name evidence="10" type="ORF">DAPPUDRAFT_330505</name>
</gene>
<dbReference type="AlphaFoldDB" id="E9HJS1"/>
<evidence type="ECO:0000256" key="7">
    <source>
        <dbReference type="PROSITE-ProRule" id="PRU00221"/>
    </source>
</evidence>
<evidence type="ECO:0000313" key="10">
    <source>
        <dbReference type="EMBL" id="EFX68020.1"/>
    </source>
</evidence>
<organism evidence="10 11">
    <name type="scientific">Daphnia pulex</name>
    <name type="common">Water flea</name>
    <dbReference type="NCBI Taxonomy" id="6669"/>
    <lineage>
        <taxon>Eukaryota</taxon>
        <taxon>Metazoa</taxon>
        <taxon>Ecdysozoa</taxon>
        <taxon>Arthropoda</taxon>
        <taxon>Crustacea</taxon>
        <taxon>Branchiopoda</taxon>
        <taxon>Diplostraca</taxon>
        <taxon>Cladocera</taxon>
        <taxon>Anomopoda</taxon>
        <taxon>Daphniidae</taxon>
        <taxon>Daphnia</taxon>
    </lineage>
</organism>
<evidence type="ECO:0000256" key="6">
    <source>
        <dbReference type="PROSITE-ProRule" id="PRU00175"/>
    </source>
</evidence>
<keyword evidence="1 7" id="KW-0853">WD repeat</keyword>
<dbReference type="SUPFAM" id="SSF57850">
    <property type="entry name" value="RING/U-box"/>
    <property type="match status" value="1"/>
</dbReference>
<dbReference type="eggNOG" id="ENOG502QQ8V">
    <property type="taxonomic scope" value="Eukaryota"/>
</dbReference>
<accession>E9HJS1</accession>
<dbReference type="PANTHER" id="PTHR44080:SF1">
    <property type="entry name" value="E3 UBIQUITIN-PROTEIN LIGASE COP1"/>
    <property type="match status" value="1"/>
</dbReference>
<evidence type="ECO:0000256" key="8">
    <source>
        <dbReference type="SAM" id="Coils"/>
    </source>
</evidence>
<dbReference type="HOGENOM" id="CLU_006994_2_1_1"/>
<sequence>MAASITQVFRVNSCRLLYCNRFSKVAFPAFSTQATNLKKGKGLILGGYSSKKTETDVDATKDFIWTQAAKSFNDQVANRLNDALNCLKMAGRGVKRGPQSLLFGGVKDTYEDRDSDLLCPVCLDMMSEPYVTTCGHSFCHGCIVRSLELASKCPKCSGPLDSSGRNPSVFPNVTLNALITKQKKKLVESQDGNILMKDFTTLLDTRDWHPSELVRMQEVLLRKQCDLDGERKLTEAQLLNEFLQQLKTKKNNELRNVQQELEVLDKDLNMAQTLNPGIDSAAIKVENYEVNETAFNSSIASTPLSIGQRRVRMHQHFEDLEGKYWALRNNRLNGEEEEKKSLLDFQSNLNQLTRWSRLRPLANLSYGSELLNTAHIVSSIEFDRDADFFAIAGVTKRIKVYDYAVVVRDAVDLHYPVMEMVAGSKISCISWSAYHKSVLASSDYEGSVSVWDASVGTRLRVFQEHEKRCWSVDFNRMDSHLMASGSDDSRVKIWSLNAEHSVATLEAKANVCCVKFNPYSRYCLAYGAADHCVHYVDLRQPKEPLRVFKGHRKAVSYVKFLSDRELVSASTDSQLKLWTVEDNVSCRSFRGHTNEKNFVGLSTTDGSQDDRRDLIACGSENNALYLYSKGLSQPLLHYRFDVVKSALLLDKERAEQEESAEFVSAVCWKPDSNVIVAANSQGTIKILELV</sequence>
<evidence type="ECO:0000256" key="4">
    <source>
        <dbReference type="ARBA" id="ARBA00022771"/>
    </source>
</evidence>
<dbReference type="Pfam" id="PF00400">
    <property type="entry name" value="WD40"/>
    <property type="match status" value="4"/>
</dbReference>
<dbReference type="EMBL" id="GL732664">
    <property type="protein sequence ID" value="EFX68020.1"/>
    <property type="molecule type" value="Genomic_DNA"/>
</dbReference>
<feature type="coiled-coil region" evidence="8">
    <location>
        <begin position="240"/>
        <end position="274"/>
    </location>
</feature>
<evidence type="ECO:0000259" key="9">
    <source>
        <dbReference type="PROSITE" id="PS50089"/>
    </source>
</evidence>
<protein>
    <recommendedName>
        <fullName evidence="9">RING-type domain-containing protein</fullName>
    </recommendedName>
</protein>
<keyword evidence="5" id="KW-0862">Zinc</keyword>
<dbReference type="Gene3D" id="3.30.40.10">
    <property type="entry name" value="Zinc/RING finger domain, C3HC4 (zinc finger)"/>
    <property type="match status" value="1"/>
</dbReference>
<name>E9HJS1_DAPPU</name>
<dbReference type="InterPro" id="IPR036322">
    <property type="entry name" value="WD40_repeat_dom_sf"/>
</dbReference>
<reference evidence="10 11" key="1">
    <citation type="journal article" date="2011" name="Science">
        <title>The ecoresponsive genome of Daphnia pulex.</title>
        <authorList>
            <person name="Colbourne J.K."/>
            <person name="Pfrender M.E."/>
            <person name="Gilbert D."/>
            <person name="Thomas W.K."/>
            <person name="Tucker A."/>
            <person name="Oakley T.H."/>
            <person name="Tokishita S."/>
            <person name="Aerts A."/>
            <person name="Arnold G.J."/>
            <person name="Basu M.K."/>
            <person name="Bauer D.J."/>
            <person name="Caceres C.E."/>
            <person name="Carmel L."/>
            <person name="Casola C."/>
            <person name="Choi J.H."/>
            <person name="Detter J.C."/>
            <person name="Dong Q."/>
            <person name="Dusheyko S."/>
            <person name="Eads B.D."/>
            <person name="Frohlich T."/>
            <person name="Geiler-Samerotte K.A."/>
            <person name="Gerlach D."/>
            <person name="Hatcher P."/>
            <person name="Jogdeo S."/>
            <person name="Krijgsveld J."/>
            <person name="Kriventseva E.V."/>
            <person name="Kultz D."/>
            <person name="Laforsch C."/>
            <person name="Lindquist E."/>
            <person name="Lopez J."/>
            <person name="Manak J.R."/>
            <person name="Muller J."/>
            <person name="Pangilinan J."/>
            <person name="Patwardhan R.P."/>
            <person name="Pitluck S."/>
            <person name="Pritham E.J."/>
            <person name="Rechtsteiner A."/>
            <person name="Rho M."/>
            <person name="Rogozin I.B."/>
            <person name="Sakarya O."/>
            <person name="Salamov A."/>
            <person name="Schaack S."/>
            <person name="Shapiro H."/>
            <person name="Shiga Y."/>
            <person name="Skalitzky C."/>
            <person name="Smith Z."/>
            <person name="Souvorov A."/>
            <person name="Sung W."/>
            <person name="Tang Z."/>
            <person name="Tsuchiya D."/>
            <person name="Tu H."/>
            <person name="Vos H."/>
            <person name="Wang M."/>
            <person name="Wolf Y.I."/>
            <person name="Yamagata H."/>
            <person name="Yamada T."/>
            <person name="Ye Y."/>
            <person name="Shaw J.R."/>
            <person name="Andrews J."/>
            <person name="Crease T.J."/>
            <person name="Tang H."/>
            <person name="Lucas S.M."/>
            <person name="Robertson H.M."/>
            <person name="Bork P."/>
            <person name="Koonin E.V."/>
            <person name="Zdobnov E.M."/>
            <person name="Grigoriev I.V."/>
            <person name="Lynch M."/>
            <person name="Boore J.L."/>
        </authorList>
    </citation>
    <scope>NUCLEOTIDE SEQUENCE [LARGE SCALE GENOMIC DNA]</scope>
</reference>
<dbReference type="PANTHER" id="PTHR44080">
    <property type="entry name" value="E3 UBIQUITIN-PROTEIN LIGASE COP1"/>
    <property type="match status" value="1"/>
</dbReference>
<feature type="domain" description="RING-type" evidence="9">
    <location>
        <begin position="119"/>
        <end position="157"/>
    </location>
</feature>
<dbReference type="InterPro" id="IPR020472">
    <property type="entry name" value="WD40_PAC1"/>
</dbReference>
<dbReference type="InParanoid" id="E9HJS1"/>